<protein>
    <submittedName>
        <fullName evidence="6">Secretion protein HlyD</fullName>
    </submittedName>
</protein>
<dbReference type="InterPro" id="IPR006143">
    <property type="entry name" value="RND_pump_MFP"/>
</dbReference>
<gene>
    <name evidence="6" type="ORF">SBA1_1040003</name>
</gene>
<dbReference type="Proteomes" id="UP000238701">
    <property type="component" value="Unassembled WGS sequence"/>
</dbReference>
<dbReference type="AlphaFoldDB" id="A0A2U3JY16"/>
<evidence type="ECO:0000259" key="3">
    <source>
        <dbReference type="Pfam" id="PF25954"/>
    </source>
</evidence>
<feature type="domain" description="CzcB-like C-terminal circularly permuted SH3-like" evidence="5">
    <location>
        <begin position="325"/>
        <end position="383"/>
    </location>
</feature>
<dbReference type="InterPro" id="IPR051909">
    <property type="entry name" value="MFP_Cation_Efflux"/>
</dbReference>
<evidence type="ECO:0000256" key="2">
    <source>
        <dbReference type="ARBA" id="ARBA00022448"/>
    </source>
</evidence>
<evidence type="ECO:0000259" key="5">
    <source>
        <dbReference type="Pfam" id="PF25975"/>
    </source>
</evidence>
<evidence type="ECO:0000256" key="1">
    <source>
        <dbReference type="ARBA" id="ARBA00009477"/>
    </source>
</evidence>
<reference evidence="7" key="1">
    <citation type="submission" date="2018-02" db="EMBL/GenBank/DDBJ databases">
        <authorList>
            <person name="Hausmann B."/>
        </authorList>
    </citation>
    <scope>NUCLEOTIDE SEQUENCE [LARGE SCALE GENOMIC DNA]</scope>
    <source>
        <strain evidence="7">Peat soil MAG SbA1</strain>
    </source>
</reference>
<dbReference type="Gene3D" id="2.40.30.170">
    <property type="match status" value="1"/>
</dbReference>
<dbReference type="Gene3D" id="2.40.420.20">
    <property type="match status" value="1"/>
</dbReference>
<dbReference type="Pfam" id="PF25954">
    <property type="entry name" value="Beta-barrel_RND_2"/>
    <property type="match status" value="1"/>
</dbReference>
<feature type="domain" description="CusB-like beta-barrel" evidence="3">
    <location>
        <begin position="241"/>
        <end position="316"/>
    </location>
</feature>
<accession>A0A2U3JY16</accession>
<feature type="domain" description="CzcB-like barrel-sandwich hybrid" evidence="4">
    <location>
        <begin position="90"/>
        <end position="238"/>
    </location>
</feature>
<evidence type="ECO:0000313" key="7">
    <source>
        <dbReference type="Proteomes" id="UP000238701"/>
    </source>
</evidence>
<comment type="similarity">
    <text evidence="1">Belongs to the membrane fusion protein (MFP) (TC 8.A.1) family.</text>
</comment>
<dbReference type="InterPro" id="IPR058792">
    <property type="entry name" value="Beta-barrel_RND_2"/>
</dbReference>
<dbReference type="Gene3D" id="1.10.287.470">
    <property type="entry name" value="Helix hairpin bin"/>
    <property type="match status" value="1"/>
</dbReference>
<dbReference type="InterPro" id="IPR058647">
    <property type="entry name" value="BSH_CzcB-like"/>
</dbReference>
<dbReference type="OrthoDB" id="9806939at2"/>
<dbReference type="NCBIfam" id="TIGR01730">
    <property type="entry name" value="RND_mfp"/>
    <property type="match status" value="1"/>
</dbReference>
<keyword evidence="2" id="KW-0813">Transport</keyword>
<dbReference type="EMBL" id="OMOD01000007">
    <property type="protein sequence ID" value="SPF32238.1"/>
    <property type="molecule type" value="Genomic_DNA"/>
</dbReference>
<evidence type="ECO:0000313" key="6">
    <source>
        <dbReference type="EMBL" id="SPF32238.1"/>
    </source>
</evidence>
<dbReference type="InterPro" id="IPR058649">
    <property type="entry name" value="CzcB_C"/>
</dbReference>
<dbReference type="FunFam" id="2.40.30.170:FF:000010">
    <property type="entry name" value="Efflux RND transporter periplasmic adaptor subunit"/>
    <property type="match status" value="1"/>
</dbReference>
<dbReference type="GO" id="GO:0016020">
    <property type="term" value="C:membrane"/>
    <property type="evidence" value="ECO:0007669"/>
    <property type="project" value="InterPro"/>
</dbReference>
<dbReference type="Pfam" id="PF25975">
    <property type="entry name" value="CzcB_C"/>
    <property type="match status" value="1"/>
</dbReference>
<sequence length="392" mass="42674">MNLADSRGQRWVAPAALSAIMMVLAGCGGAGEQASKMTSFSTTENPKSKAELFSLPADQMSHIQVVTVEQGPLPRTLRMTGAVEYNDFKTTPVITQVGGPVSRVAVVQGEHVRAGQALLYIASPDYSLLRAAYIKARDAFQLADKFYLRAQDLYAHRAIAQADLEQAQSNRTQAQADFESSADAIRVLGIADPETIVTKPPSPEIPLYSPVAGEVVDRQCSAGQLLAAGATQCFTLSDMSSVWILINIYQNDVAYVHVGDPVTIDNESYPEVVHGKIEYISPALDPNTRTLQARIEAPNPGERLKKEMYVTAEVQAGVIPRALFVPHSAVLRDEQNMPYVYLQTGQRQFAKRDVTLGESQAGKTQILTGLQVNDRVVGDGSLFLQFQNSLQH</sequence>
<dbReference type="SUPFAM" id="SSF111369">
    <property type="entry name" value="HlyD-like secretion proteins"/>
    <property type="match status" value="1"/>
</dbReference>
<dbReference type="GO" id="GO:0022857">
    <property type="term" value="F:transmembrane transporter activity"/>
    <property type="evidence" value="ECO:0007669"/>
    <property type="project" value="InterPro"/>
</dbReference>
<organism evidence="6 7">
    <name type="scientific">Candidatus Sulfotelmatobacter kueseliae</name>
    <dbReference type="NCBI Taxonomy" id="2042962"/>
    <lineage>
        <taxon>Bacteria</taxon>
        <taxon>Pseudomonadati</taxon>
        <taxon>Acidobacteriota</taxon>
        <taxon>Terriglobia</taxon>
        <taxon>Terriglobales</taxon>
        <taxon>Candidatus Korobacteraceae</taxon>
        <taxon>Candidatus Sulfotelmatobacter</taxon>
    </lineage>
</organism>
<evidence type="ECO:0000259" key="4">
    <source>
        <dbReference type="Pfam" id="PF25973"/>
    </source>
</evidence>
<proteinExistence type="inferred from homology"/>
<name>A0A2U3JY16_9BACT</name>
<dbReference type="Pfam" id="PF25973">
    <property type="entry name" value="BSH_CzcB"/>
    <property type="match status" value="1"/>
</dbReference>
<dbReference type="PROSITE" id="PS51257">
    <property type="entry name" value="PROKAR_LIPOPROTEIN"/>
    <property type="match status" value="1"/>
</dbReference>
<dbReference type="PANTHER" id="PTHR30097">
    <property type="entry name" value="CATION EFFLUX SYSTEM PROTEIN CUSB"/>
    <property type="match status" value="1"/>
</dbReference>